<dbReference type="EMBL" id="ARYI01000001">
    <property type="protein sequence ID" value="KCZ96367.1"/>
    <property type="molecule type" value="Genomic_DNA"/>
</dbReference>
<evidence type="ECO:0000313" key="3">
    <source>
        <dbReference type="Proteomes" id="UP000025061"/>
    </source>
</evidence>
<gene>
    <name evidence="2" type="ORF">HHI_01770</name>
</gene>
<organism evidence="2 3">
    <name type="scientific">Hyphomonas hirschiana VP5</name>
    <dbReference type="NCBI Taxonomy" id="1280951"/>
    <lineage>
        <taxon>Bacteria</taxon>
        <taxon>Pseudomonadati</taxon>
        <taxon>Pseudomonadota</taxon>
        <taxon>Alphaproteobacteria</taxon>
        <taxon>Hyphomonadales</taxon>
        <taxon>Hyphomonadaceae</taxon>
        <taxon>Hyphomonas</taxon>
    </lineage>
</organism>
<evidence type="ECO:0000313" key="2">
    <source>
        <dbReference type="EMBL" id="KCZ96367.1"/>
    </source>
</evidence>
<evidence type="ECO:0008006" key="4">
    <source>
        <dbReference type="Google" id="ProtNLM"/>
    </source>
</evidence>
<proteinExistence type="predicted"/>
<dbReference type="AlphaFoldDB" id="A0A059G054"/>
<name>A0A059G054_9PROT</name>
<sequence>MRMFGGRTVMVLAMACLMASPSLAKSGASSGKDKDPSDVLGSWSFQTSPYRSGQCVMTGTMRLSPHEAEDRYACELTAVEMCSMWGRSVVRQSCEAQRFGDQVSIRSTIEEMLESKNEGLLYVPDNFTLTIQSHERMFGALVSAVTAPVEFRRANDGIS</sequence>
<keyword evidence="3" id="KW-1185">Reference proteome</keyword>
<feature type="chain" id="PRO_5001573519" description="Lipoprotein" evidence="1">
    <location>
        <begin position="25"/>
        <end position="159"/>
    </location>
</feature>
<accession>A0A059G054</accession>
<comment type="caution">
    <text evidence="2">The sequence shown here is derived from an EMBL/GenBank/DDBJ whole genome shotgun (WGS) entry which is preliminary data.</text>
</comment>
<reference evidence="2 3" key="1">
    <citation type="submission" date="2013-04" db="EMBL/GenBank/DDBJ databases">
        <title>Hyphomonas hirschiana VP5 Genome Sequencing.</title>
        <authorList>
            <person name="Lai Q."/>
            <person name="Shao Z."/>
        </authorList>
    </citation>
    <scope>NUCLEOTIDE SEQUENCE [LARGE SCALE GENOMIC DNA]</scope>
    <source>
        <strain evidence="2 3">VP5</strain>
    </source>
</reference>
<dbReference type="PATRIC" id="fig|1280951.3.peg.357"/>
<protein>
    <recommendedName>
        <fullName evidence="4">Lipoprotein</fullName>
    </recommendedName>
</protein>
<evidence type="ECO:0000256" key="1">
    <source>
        <dbReference type="SAM" id="SignalP"/>
    </source>
</evidence>
<keyword evidence="1" id="KW-0732">Signal</keyword>
<dbReference type="RefSeq" id="WP_011645720.1">
    <property type="nucleotide sequence ID" value="NZ_ARYI01000001.1"/>
</dbReference>
<dbReference type="Proteomes" id="UP000025061">
    <property type="component" value="Unassembled WGS sequence"/>
</dbReference>
<feature type="signal peptide" evidence="1">
    <location>
        <begin position="1"/>
        <end position="24"/>
    </location>
</feature>